<dbReference type="PANTHER" id="PTHR36681:SF3">
    <property type="entry name" value="NUCLEAR GTPASE, GERMINAL CENTER-ASSOCIATED, TANDEM DUPLICATE 3"/>
    <property type="match status" value="1"/>
</dbReference>
<keyword evidence="1" id="KW-0175">Coiled coil</keyword>
<evidence type="ECO:0000313" key="5">
    <source>
        <dbReference type="EMBL" id="GBE87963.1"/>
    </source>
</evidence>
<dbReference type="InterPro" id="IPR045063">
    <property type="entry name" value="Dynamin_N"/>
</dbReference>
<sequence length="1173" mass="131552">MFQWTTAVAQPHYHLRVCPNTETKYVVDERRCDTRGRAWPFLSGRQETISSSQSADSTMSHNENLGISSAAANMHPTVFYNVYTSPDAIQYDPGVALKEGLGMVSAIAGHIQKLEIASQLRKDVWRREIQSLQNQEGPTTMIAVCGATGAGKSSSLNALLDDNIVPTNGMRACTSVVTEISYHAKHTIDADVSFLSETEWREELIVLQHDMVDEYGKLKRSTDLCTEAQSVAWSKVHAVYPSIIPEQFVNVAIDEIISFDPIIKKIMGSSKHITAKDSETFGKKIAKYIDSKRGDVEKKSNNNTDKDKGKERSLAHKDLTATSLASNIALWPLIRSVKIRCRSPALSTGAIFVDLPGVADSNAARNNIAKDYMKKCNCVWILAPITRAVDDKTARDLMGNAFKAQLMMGEWLCVRLLGFSYISSTCAFSQTESDYDASAISFIATKCDDISCSEIISSLNLDDDAELLEIERQISQCKEDAAEWTDKKADAETTTKGINTHQNQACACLAELHEHLRALKEGRIFVPVLTSTTMVKTSSETLMKRKNTRGEKKDTRKKRRTDRDEPREDDPLVIDENEDVLTSSDADSDEQSNDDNDSSHTSGYELGSHSRIQKDENEKLDEVTVETLQAKIQDMEDAIQQEQRRLLESYKQEKEIGEELANIKEKQLKAQRQKNAFCSLKRSKFSRNVLKEDFRTGLKDLDDAAAEERDSDSFGPSVNLRNYDEIDLPVFMCSARDYVRLKSQVRGDGEPTCFSKLDDTGIPELQEWCHQLTVSSRERAARNFLAHLRTFVDSVRTYVQDIGDVTTNDREAMRAKWESTPALRLRRSTPALRVRRSTRELSRRSASASMSPVADENYGWSDDSYHELSTDDEHTETIKQKAGNAVGVTPRLVKDFEVVVDSCVEELKARFRESLERKCTAGAAKAAKAAITTSDAFAASMHWRTYRAVLCRNGSWRQDLNIELSNPLTRRIATSWCKVFEADLFEQFEKTTMDAIKKVLGEIEDCTAGGLKEHARKQAALSLKDARFALRRTLDVVRNRMKKQQKEASRSFAPEVKTKLYDGYRAAMEESGEGSVARQKTVFRNFLASVKNQIFKDAATVLLDSLDAAAYAVGSALSKSLVLLAQKIEVSVAVLWEHPLDDPPQVRARTEVVAAITEIIEQVQMWMEAEQNR</sequence>
<dbReference type="SUPFAM" id="SSF52540">
    <property type="entry name" value="P-loop containing nucleoside triphosphate hydrolases"/>
    <property type="match status" value="1"/>
</dbReference>
<keyword evidence="6" id="KW-1185">Reference proteome</keyword>
<feature type="region of interest" description="Disordered" evidence="2">
    <location>
        <begin position="537"/>
        <end position="620"/>
    </location>
</feature>
<evidence type="ECO:0008006" key="7">
    <source>
        <dbReference type="Google" id="ProtNLM"/>
    </source>
</evidence>
<feature type="domain" description="Dynamin N-terminal" evidence="3">
    <location>
        <begin position="142"/>
        <end position="398"/>
    </location>
</feature>
<dbReference type="InParanoid" id="A0A401H0M5"/>
<evidence type="ECO:0000259" key="4">
    <source>
        <dbReference type="Pfam" id="PF24564"/>
    </source>
</evidence>
<name>A0A401H0M5_9APHY</name>
<dbReference type="AlphaFoldDB" id="A0A401H0M5"/>
<reference evidence="5 6" key="1">
    <citation type="journal article" date="2018" name="Sci. Rep.">
        <title>Genome sequence of the cauliflower mushroom Sparassis crispa (Hanabiratake) and its association with beneficial usage.</title>
        <authorList>
            <person name="Kiyama R."/>
            <person name="Furutani Y."/>
            <person name="Kawaguchi K."/>
            <person name="Nakanishi T."/>
        </authorList>
    </citation>
    <scope>NUCLEOTIDE SEQUENCE [LARGE SCALE GENOMIC DNA]</scope>
</reference>
<dbReference type="EMBL" id="BFAD01000012">
    <property type="protein sequence ID" value="GBE87963.1"/>
    <property type="molecule type" value="Genomic_DNA"/>
</dbReference>
<evidence type="ECO:0000256" key="1">
    <source>
        <dbReference type="SAM" id="Coils"/>
    </source>
</evidence>
<evidence type="ECO:0000256" key="2">
    <source>
        <dbReference type="SAM" id="MobiDB-lite"/>
    </source>
</evidence>
<dbReference type="InterPro" id="IPR027417">
    <property type="entry name" value="P-loop_NTPase"/>
</dbReference>
<feature type="compositionally biased region" description="Acidic residues" evidence="2">
    <location>
        <begin position="586"/>
        <end position="596"/>
    </location>
</feature>
<organism evidence="5 6">
    <name type="scientific">Sparassis crispa</name>
    <dbReference type="NCBI Taxonomy" id="139825"/>
    <lineage>
        <taxon>Eukaryota</taxon>
        <taxon>Fungi</taxon>
        <taxon>Dikarya</taxon>
        <taxon>Basidiomycota</taxon>
        <taxon>Agaricomycotina</taxon>
        <taxon>Agaricomycetes</taxon>
        <taxon>Polyporales</taxon>
        <taxon>Sparassidaceae</taxon>
        <taxon>Sparassis</taxon>
    </lineage>
</organism>
<comment type="caution">
    <text evidence="5">The sequence shown here is derived from an EMBL/GenBank/DDBJ whole genome shotgun (WGS) entry which is preliminary data.</text>
</comment>
<evidence type="ECO:0000259" key="3">
    <source>
        <dbReference type="Pfam" id="PF00350"/>
    </source>
</evidence>
<dbReference type="STRING" id="139825.A0A401H0M5"/>
<evidence type="ECO:0000313" key="6">
    <source>
        <dbReference type="Proteomes" id="UP000287166"/>
    </source>
</evidence>
<dbReference type="PANTHER" id="PTHR36681">
    <property type="entry name" value="NUCLEAR GTPASE, GERMINAL CENTER-ASSOCIATED, TANDEM DUPLICATE 3"/>
    <property type="match status" value="1"/>
</dbReference>
<feature type="coiled-coil region" evidence="1">
    <location>
        <begin position="625"/>
        <end position="667"/>
    </location>
</feature>
<feature type="compositionally biased region" description="Basic and acidic residues" evidence="2">
    <location>
        <begin position="561"/>
        <end position="570"/>
    </location>
</feature>
<dbReference type="InterPro" id="IPR056024">
    <property type="entry name" value="DUF7605"/>
</dbReference>
<protein>
    <recommendedName>
        <fullName evidence="7">Nuclear GTPase SLIP-GC</fullName>
    </recommendedName>
</protein>
<dbReference type="Proteomes" id="UP000287166">
    <property type="component" value="Unassembled WGS sequence"/>
</dbReference>
<dbReference type="RefSeq" id="XP_027618876.1">
    <property type="nucleotide sequence ID" value="XM_027763075.1"/>
</dbReference>
<dbReference type="Pfam" id="PF24564">
    <property type="entry name" value="DUF7605"/>
    <property type="match status" value="1"/>
</dbReference>
<feature type="domain" description="DUF7605" evidence="4">
    <location>
        <begin position="927"/>
        <end position="1088"/>
    </location>
</feature>
<accession>A0A401H0M5</accession>
<dbReference type="OrthoDB" id="3598281at2759"/>
<proteinExistence type="predicted"/>
<gene>
    <name evidence="5" type="ORF">SCP_1201890</name>
</gene>
<dbReference type="GeneID" id="38784880"/>
<dbReference type="Pfam" id="PF00350">
    <property type="entry name" value="Dynamin_N"/>
    <property type="match status" value="1"/>
</dbReference>
<dbReference type="Gene3D" id="3.40.50.300">
    <property type="entry name" value="P-loop containing nucleotide triphosphate hydrolases"/>
    <property type="match status" value="1"/>
</dbReference>